<dbReference type="HAMAP" id="MF_01306_B">
    <property type="entry name" value="Ribosomal_uS4_B"/>
    <property type="match status" value="1"/>
</dbReference>
<keyword evidence="12" id="KW-1185">Reference proteome</keyword>
<dbReference type="SUPFAM" id="SSF55174">
    <property type="entry name" value="Alpha-L RNA-binding motif"/>
    <property type="match status" value="1"/>
</dbReference>
<evidence type="ECO:0000256" key="3">
    <source>
        <dbReference type="ARBA" id="ARBA00022884"/>
    </source>
</evidence>
<dbReference type="GO" id="GO:0015935">
    <property type="term" value="C:small ribosomal subunit"/>
    <property type="evidence" value="ECO:0007669"/>
    <property type="project" value="InterPro"/>
</dbReference>
<evidence type="ECO:0000259" key="10">
    <source>
        <dbReference type="SMART" id="SM01390"/>
    </source>
</evidence>
<evidence type="ECO:0000313" key="12">
    <source>
        <dbReference type="Proteomes" id="UP000243525"/>
    </source>
</evidence>
<comment type="function">
    <text evidence="7">With S5 and S12 plays an important role in translational accuracy.</text>
</comment>
<dbReference type="AlphaFoldDB" id="A0A2T5C5J8"/>
<dbReference type="PANTHER" id="PTHR11831">
    <property type="entry name" value="30S 40S RIBOSOMAL PROTEIN"/>
    <property type="match status" value="1"/>
</dbReference>
<dbReference type="GO" id="GO:0006412">
    <property type="term" value="P:translation"/>
    <property type="evidence" value="ECO:0007669"/>
    <property type="project" value="UniProtKB-UniRule"/>
</dbReference>
<dbReference type="InterPro" id="IPR022801">
    <property type="entry name" value="Ribosomal_uS4"/>
</dbReference>
<keyword evidence="5 7" id="KW-0687">Ribonucleoprotein</keyword>
<keyword evidence="2 7" id="KW-0699">rRNA-binding</keyword>
<dbReference type="PROSITE" id="PS00632">
    <property type="entry name" value="RIBOSOMAL_S4"/>
    <property type="match status" value="1"/>
</dbReference>
<sequence>MARYRGPKSKIARKFGEPIFGPDKVLEKKNYPPGFHGLASRRRKKSEYGLQLKEKQKAKYTYGVLEKQFARLFSKASASKGITGEVLLQLLEARLDNVVFRLGLARSRAAARQLVSHKHITVNGEIVNIPSYQLRAGDVVGVREKSKSLEIIADSMTSHRYNKYAWLEWDDAAMSGKFLNRPEREEIPENIKEQLIVELYSK</sequence>
<dbReference type="Gene3D" id="3.10.290.10">
    <property type="entry name" value="RNA-binding S4 domain"/>
    <property type="match status" value="1"/>
</dbReference>
<dbReference type="GO" id="GO:0019843">
    <property type="term" value="F:rRNA binding"/>
    <property type="evidence" value="ECO:0007669"/>
    <property type="project" value="UniProtKB-UniRule"/>
</dbReference>
<dbReference type="InterPro" id="IPR001912">
    <property type="entry name" value="Ribosomal_uS4_N"/>
</dbReference>
<dbReference type="FunFam" id="3.10.290.10:FF:000001">
    <property type="entry name" value="30S ribosomal protein S4"/>
    <property type="match status" value="1"/>
</dbReference>
<dbReference type="Proteomes" id="UP000243525">
    <property type="component" value="Unassembled WGS sequence"/>
</dbReference>
<evidence type="ECO:0000259" key="9">
    <source>
        <dbReference type="SMART" id="SM00363"/>
    </source>
</evidence>
<evidence type="ECO:0000313" key="11">
    <source>
        <dbReference type="EMBL" id="PTN10177.1"/>
    </source>
</evidence>
<dbReference type="NCBIfam" id="NF003717">
    <property type="entry name" value="PRK05327.1"/>
    <property type="match status" value="1"/>
</dbReference>
<dbReference type="InterPro" id="IPR002942">
    <property type="entry name" value="S4_RNA-bd"/>
</dbReference>
<dbReference type="SMART" id="SM01390">
    <property type="entry name" value="Ribosomal_S4"/>
    <property type="match status" value="1"/>
</dbReference>
<gene>
    <name evidence="7" type="primary">rpsD</name>
    <name evidence="11" type="ORF">C8N47_102162</name>
</gene>
<dbReference type="CDD" id="cd00165">
    <property type="entry name" value="S4"/>
    <property type="match status" value="1"/>
</dbReference>
<dbReference type="Pfam" id="PF00163">
    <property type="entry name" value="Ribosomal_S4"/>
    <property type="match status" value="1"/>
</dbReference>
<name>A0A2T5C5J8_9BACT</name>
<dbReference type="GO" id="GO:0003735">
    <property type="term" value="F:structural constituent of ribosome"/>
    <property type="evidence" value="ECO:0007669"/>
    <property type="project" value="InterPro"/>
</dbReference>
<dbReference type="EMBL" id="QAAD01000002">
    <property type="protein sequence ID" value="PTN10177.1"/>
    <property type="molecule type" value="Genomic_DNA"/>
</dbReference>
<dbReference type="RefSeq" id="WP_107820956.1">
    <property type="nucleotide sequence ID" value="NZ_OY782574.1"/>
</dbReference>
<dbReference type="GO" id="GO:0042274">
    <property type="term" value="P:ribosomal small subunit biogenesis"/>
    <property type="evidence" value="ECO:0007669"/>
    <property type="project" value="TreeGrafter"/>
</dbReference>
<dbReference type="OrthoDB" id="9803672at2"/>
<dbReference type="PROSITE" id="PS50889">
    <property type="entry name" value="S4"/>
    <property type="match status" value="1"/>
</dbReference>
<dbReference type="InterPro" id="IPR018079">
    <property type="entry name" value="Ribosomal_uS4_CS"/>
</dbReference>
<organism evidence="11 12">
    <name type="scientific">Mangrovibacterium marinum</name>
    <dbReference type="NCBI Taxonomy" id="1639118"/>
    <lineage>
        <taxon>Bacteria</taxon>
        <taxon>Pseudomonadati</taxon>
        <taxon>Bacteroidota</taxon>
        <taxon>Bacteroidia</taxon>
        <taxon>Marinilabiliales</taxon>
        <taxon>Prolixibacteraceae</taxon>
        <taxon>Mangrovibacterium</taxon>
    </lineage>
</organism>
<comment type="subunit">
    <text evidence="7">Part of the 30S ribosomal subunit. Contacts protein S5. The interaction surface between S4 and S5 is involved in control of translational fidelity.</text>
</comment>
<evidence type="ECO:0000256" key="8">
    <source>
        <dbReference type="RuleBase" id="RU003699"/>
    </source>
</evidence>
<evidence type="ECO:0000256" key="5">
    <source>
        <dbReference type="ARBA" id="ARBA00023274"/>
    </source>
</evidence>
<evidence type="ECO:0000256" key="1">
    <source>
        <dbReference type="ARBA" id="ARBA00007465"/>
    </source>
</evidence>
<evidence type="ECO:0000256" key="7">
    <source>
        <dbReference type="HAMAP-Rule" id="MF_01306"/>
    </source>
</evidence>
<accession>A0A2T5C5J8</accession>
<feature type="domain" description="RNA-binding S4" evidence="9">
    <location>
        <begin position="93"/>
        <end position="157"/>
    </location>
</feature>
<feature type="domain" description="Small ribosomal subunit protein uS4 N-terminal" evidence="10">
    <location>
        <begin position="3"/>
        <end position="92"/>
    </location>
</feature>
<dbReference type="Pfam" id="PF01479">
    <property type="entry name" value="S4"/>
    <property type="match status" value="1"/>
</dbReference>
<evidence type="ECO:0000256" key="4">
    <source>
        <dbReference type="ARBA" id="ARBA00022980"/>
    </source>
</evidence>
<keyword evidence="3 7" id="KW-0694">RNA-binding</keyword>
<dbReference type="SMART" id="SM00363">
    <property type="entry name" value="S4"/>
    <property type="match status" value="1"/>
</dbReference>
<dbReference type="InterPro" id="IPR036986">
    <property type="entry name" value="S4_RNA-bd_sf"/>
</dbReference>
<dbReference type="Gene3D" id="1.10.1050.10">
    <property type="entry name" value="Ribosomal Protein S4 Delta 41, Chain A, domain 1"/>
    <property type="match status" value="1"/>
</dbReference>
<dbReference type="PANTHER" id="PTHR11831:SF4">
    <property type="entry name" value="SMALL RIBOSOMAL SUBUNIT PROTEIN US4M"/>
    <property type="match status" value="1"/>
</dbReference>
<keyword evidence="4 7" id="KW-0689">Ribosomal protein</keyword>
<dbReference type="NCBIfam" id="TIGR01017">
    <property type="entry name" value="rpsD_bact"/>
    <property type="match status" value="1"/>
</dbReference>
<dbReference type="InterPro" id="IPR005709">
    <property type="entry name" value="Ribosomal_uS4_bac-type"/>
</dbReference>
<comment type="similarity">
    <text evidence="1 7 8">Belongs to the universal ribosomal protein uS4 family.</text>
</comment>
<reference evidence="11 12" key="1">
    <citation type="submission" date="2018-04" db="EMBL/GenBank/DDBJ databases">
        <title>Genomic Encyclopedia of Archaeal and Bacterial Type Strains, Phase II (KMG-II): from individual species to whole genera.</title>
        <authorList>
            <person name="Goeker M."/>
        </authorList>
    </citation>
    <scope>NUCLEOTIDE SEQUENCE [LARGE SCALE GENOMIC DNA]</scope>
    <source>
        <strain evidence="11 12">DSM 28823</strain>
    </source>
</reference>
<protein>
    <recommendedName>
        <fullName evidence="6 7">Small ribosomal subunit protein uS4</fullName>
    </recommendedName>
</protein>
<proteinExistence type="inferred from homology"/>
<comment type="function">
    <text evidence="7">One of the primary rRNA binding proteins, it binds directly to 16S rRNA where it nucleates assembly of the body of the 30S subunit.</text>
</comment>
<evidence type="ECO:0000256" key="2">
    <source>
        <dbReference type="ARBA" id="ARBA00022730"/>
    </source>
</evidence>
<comment type="caution">
    <text evidence="11">The sequence shown here is derived from an EMBL/GenBank/DDBJ whole genome shotgun (WGS) entry which is preliminary data.</text>
</comment>
<evidence type="ECO:0000256" key="6">
    <source>
        <dbReference type="ARBA" id="ARBA00035254"/>
    </source>
</evidence>